<accession>A0A392W2Q4</accession>
<proteinExistence type="predicted"/>
<dbReference type="EMBL" id="LXQA011344068">
    <property type="protein sequence ID" value="MCI93982.1"/>
    <property type="molecule type" value="Genomic_DNA"/>
</dbReference>
<dbReference type="AlphaFoldDB" id="A0A392W2Q4"/>
<feature type="non-terminal residue" evidence="1">
    <location>
        <position position="1"/>
    </location>
</feature>
<evidence type="ECO:0000313" key="1">
    <source>
        <dbReference type="EMBL" id="MCI93982.1"/>
    </source>
</evidence>
<organism evidence="1 2">
    <name type="scientific">Trifolium medium</name>
    <dbReference type="NCBI Taxonomy" id="97028"/>
    <lineage>
        <taxon>Eukaryota</taxon>
        <taxon>Viridiplantae</taxon>
        <taxon>Streptophyta</taxon>
        <taxon>Embryophyta</taxon>
        <taxon>Tracheophyta</taxon>
        <taxon>Spermatophyta</taxon>
        <taxon>Magnoliopsida</taxon>
        <taxon>eudicotyledons</taxon>
        <taxon>Gunneridae</taxon>
        <taxon>Pentapetalae</taxon>
        <taxon>rosids</taxon>
        <taxon>fabids</taxon>
        <taxon>Fabales</taxon>
        <taxon>Fabaceae</taxon>
        <taxon>Papilionoideae</taxon>
        <taxon>50 kb inversion clade</taxon>
        <taxon>NPAAA clade</taxon>
        <taxon>Hologalegina</taxon>
        <taxon>IRL clade</taxon>
        <taxon>Trifolieae</taxon>
        <taxon>Trifolium</taxon>
    </lineage>
</organism>
<evidence type="ECO:0000313" key="2">
    <source>
        <dbReference type="Proteomes" id="UP000265520"/>
    </source>
</evidence>
<comment type="caution">
    <text evidence="1">The sequence shown here is derived from an EMBL/GenBank/DDBJ whole genome shotgun (WGS) entry which is preliminary data.</text>
</comment>
<dbReference type="Proteomes" id="UP000265520">
    <property type="component" value="Unassembled WGS sequence"/>
</dbReference>
<name>A0A392W2Q4_9FABA</name>
<reference evidence="1 2" key="1">
    <citation type="journal article" date="2018" name="Front. Plant Sci.">
        <title>Red Clover (Trifolium pratense) and Zigzag Clover (T. medium) - A Picture of Genomic Similarities and Differences.</title>
        <authorList>
            <person name="Dluhosova J."/>
            <person name="Istvanek J."/>
            <person name="Nedelnik J."/>
            <person name="Repkova J."/>
        </authorList>
    </citation>
    <scope>NUCLEOTIDE SEQUENCE [LARGE SCALE GENOMIC DNA]</scope>
    <source>
        <strain evidence="2">cv. 10/8</strain>
        <tissue evidence="1">Leaf</tissue>
    </source>
</reference>
<sequence length="32" mass="3510">GEIFEGTRGRVCHVCFVDDGKKSEVDALPVVF</sequence>
<keyword evidence="2" id="KW-1185">Reference proteome</keyword>
<protein>
    <submittedName>
        <fullName evidence="1">Uncharacterized protein</fullName>
    </submittedName>
</protein>